<keyword evidence="5" id="KW-1003">Cell membrane</keyword>
<accession>A0A0R1W781</accession>
<dbReference type="OrthoDB" id="670210at2"/>
<dbReference type="InterPro" id="IPR013525">
    <property type="entry name" value="ABC2_TM"/>
</dbReference>
<keyword evidence="3 5" id="KW-1133">Transmembrane helix</keyword>
<dbReference type="InterPro" id="IPR051784">
    <property type="entry name" value="Nod_factor_ABC_transporter"/>
</dbReference>
<comment type="subcellular location">
    <subcellularLocation>
        <location evidence="5">Cell membrane</location>
        <topology evidence="5">Multi-pass membrane protein</topology>
    </subcellularLocation>
    <subcellularLocation>
        <location evidence="1">Membrane</location>
        <topology evidence="1">Multi-pass membrane protein</topology>
    </subcellularLocation>
</comment>
<keyword evidence="5" id="KW-0813">Transport</keyword>
<organism evidence="7 8">
    <name type="scientific">Lapidilactobacillus concavus DSM 17758</name>
    <dbReference type="NCBI Taxonomy" id="1423735"/>
    <lineage>
        <taxon>Bacteria</taxon>
        <taxon>Bacillati</taxon>
        <taxon>Bacillota</taxon>
        <taxon>Bacilli</taxon>
        <taxon>Lactobacillales</taxon>
        <taxon>Lactobacillaceae</taxon>
        <taxon>Lapidilactobacillus</taxon>
    </lineage>
</organism>
<keyword evidence="2 5" id="KW-0812">Transmembrane</keyword>
<feature type="transmembrane region" description="Helical" evidence="5">
    <location>
        <begin position="61"/>
        <end position="83"/>
    </location>
</feature>
<dbReference type="EMBL" id="AZFX01000003">
    <property type="protein sequence ID" value="KRM13726.1"/>
    <property type="molecule type" value="Genomic_DNA"/>
</dbReference>
<evidence type="ECO:0000259" key="6">
    <source>
        <dbReference type="PROSITE" id="PS51012"/>
    </source>
</evidence>
<protein>
    <recommendedName>
        <fullName evidence="5">Transport permease protein</fullName>
    </recommendedName>
</protein>
<feature type="transmembrane region" description="Helical" evidence="5">
    <location>
        <begin position="174"/>
        <end position="192"/>
    </location>
</feature>
<dbReference type="InterPro" id="IPR047817">
    <property type="entry name" value="ABC2_TM_bact-type"/>
</dbReference>
<name>A0A0R1W781_9LACO</name>
<dbReference type="PATRIC" id="fig|1423735.3.peg.929"/>
<dbReference type="Proteomes" id="UP000051315">
    <property type="component" value="Unassembled WGS sequence"/>
</dbReference>
<sequence>MINYLKDTLTLANRLIKHNLRSIDTIITVVAMPIAMLLMFIYILGGSMQLPGVSHREYVNYILPGILFMTLATGSAYTALRVFMDKSSGMFDRFKSMPIAKSAVLNGQVVSSVLFLMFSTIVVLLVSLLTGFRSNANLGQWLLTFVLLFGFAVMVTWLSMPLGLMAKSIDTASAFSYLLLLLLFVSSAFASVKGMPTAVRLFAEHQPMTTMITATRELLAGQEPSASFWQSLAWMIGISGLSFVWSKRIGRARQFILNESARLGVLPELLIFLCRLACLKRQDDGK</sequence>
<evidence type="ECO:0000313" key="8">
    <source>
        <dbReference type="Proteomes" id="UP000051315"/>
    </source>
</evidence>
<evidence type="ECO:0000313" key="7">
    <source>
        <dbReference type="EMBL" id="KRM13726.1"/>
    </source>
</evidence>
<evidence type="ECO:0000256" key="4">
    <source>
        <dbReference type="ARBA" id="ARBA00023136"/>
    </source>
</evidence>
<feature type="transmembrane region" description="Helical" evidence="5">
    <location>
        <begin position="228"/>
        <end position="245"/>
    </location>
</feature>
<dbReference type="STRING" id="1423735.FC15_GL000891"/>
<evidence type="ECO:0000256" key="2">
    <source>
        <dbReference type="ARBA" id="ARBA00022692"/>
    </source>
</evidence>
<keyword evidence="4 5" id="KW-0472">Membrane</keyword>
<dbReference type="PANTHER" id="PTHR43229:SF2">
    <property type="entry name" value="NODULATION PROTEIN J"/>
    <property type="match status" value="1"/>
</dbReference>
<evidence type="ECO:0000256" key="1">
    <source>
        <dbReference type="ARBA" id="ARBA00004141"/>
    </source>
</evidence>
<feature type="transmembrane region" description="Helical" evidence="5">
    <location>
        <begin position="141"/>
        <end position="162"/>
    </location>
</feature>
<dbReference type="Pfam" id="PF01061">
    <property type="entry name" value="ABC2_membrane"/>
    <property type="match status" value="1"/>
</dbReference>
<dbReference type="PROSITE" id="PS51012">
    <property type="entry name" value="ABC_TM2"/>
    <property type="match status" value="1"/>
</dbReference>
<proteinExistence type="inferred from homology"/>
<evidence type="ECO:0000256" key="3">
    <source>
        <dbReference type="ARBA" id="ARBA00022989"/>
    </source>
</evidence>
<gene>
    <name evidence="7" type="ORF">FC15_GL000891</name>
</gene>
<feature type="transmembrane region" description="Helical" evidence="5">
    <location>
        <begin position="23"/>
        <end position="45"/>
    </location>
</feature>
<comment type="caution">
    <text evidence="7">The sequence shown here is derived from an EMBL/GenBank/DDBJ whole genome shotgun (WGS) entry which is preliminary data.</text>
</comment>
<dbReference type="PANTHER" id="PTHR43229">
    <property type="entry name" value="NODULATION PROTEIN J"/>
    <property type="match status" value="1"/>
</dbReference>
<dbReference type="RefSeq" id="WP_083479010.1">
    <property type="nucleotide sequence ID" value="NZ_AZFX01000003.1"/>
</dbReference>
<keyword evidence="8" id="KW-1185">Reference proteome</keyword>
<feature type="transmembrane region" description="Helical" evidence="5">
    <location>
        <begin position="104"/>
        <end position="129"/>
    </location>
</feature>
<dbReference type="GO" id="GO:0043190">
    <property type="term" value="C:ATP-binding cassette (ABC) transporter complex"/>
    <property type="evidence" value="ECO:0007669"/>
    <property type="project" value="InterPro"/>
</dbReference>
<comment type="similarity">
    <text evidence="5">Belongs to the ABC-2 integral membrane protein family.</text>
</comment>
<reference evidence="7 8" key="1">
    <citation type="journal article" date="2015" name="Genome Announc.">
        <title>Expanding the biotechnology potential of lactobacilli through comparative genomics of 213 strains and associated genera.</title>
        <authorList>
            <person name="Sun Z."/>
            <person name="Harris H.M."/>
            <person name="McCann A."/>
            <person name="Guo C."/>
            <person name="Argimon S."/>
            <person name="Zhang W."/>
            <person name="Yang X."/>
            <person name="Jeffery I.B."/>
            <person name="Cooney J.C."/>
            <person name="Kagawa T.F."/>
            <person name="Liu W."/>
            <person name="Song Y."/>
            <person name="Salvetti E."/>
            <person name="Wrobel A."/>
            <person name="Rasinkangas P."/>
            <person name="Parkhill J."/>
            <person name="Rea M.C."/>
            <person name="O'Sullivan O."/>
            <person name="Ritari J."/>
            <person name="Douillard F.P."/>
            <person name="Paul Ross R."/>
            <person name="Yang R."/>
            <person name="Briner A.E."/>
            <person name="Felis G.E."/>
            <person name="de Vos W.M."/>
            <person name="Barrangou R."/>
            <person name="Klaenhammer T.R."/>
            <person name="Caufield P.W."/>
            <person name="Cui Y."/>
            <person name="Zhang H."/>
            <person name="O'Toole P.W."/>
        </authorList>
    </citation>
    <scope>NUCLEOTIDE SEQUENCE [LARGE SCALE GENOMIC DNA]</scope>
    <source>
        <strain evidence="7 8">DSM 17758</strain>
    </source>
</reference>
<dbReference type="AlphaFoldDB" id="A0A0R1W781"/>
<dbReference type="GO" id="GO:0140359">
    <property type="term" value="F:ABC-type transporter activity"/>
    <property type="evidence" value="ECO:0007669"/>
    <property type="project" value="InterPro"/>
</dbReference>
<dbReference type="PIRSF" id="PIRSF006648">
    <property type="entry name" value="DrrB"/>
    <property type="match status" value="1"/>
</dbReference>
<evidence type="ECO:0000256" key="5">
    <source>
        <dbReference type="RuleBase" id="RU361157"/>
    </source>
</evidence>
<feature type="domain" description="ABC transmembrane type-2" evidence="6">
    <location>
        <begin position="24"/>
        <end position="253"/>
    </location>
</feature>
<dbReference type="InterPro" id="IPR000412">
    <property type="entry name" value="ABC_2_transport"/>
</dbReference>